<dbReference type="SUPFAM" id="SSF52047">
    <property type="entry name" value="RNI-like"/>
    <property type="match status" value="1"/>
</dbReference>
<keyword evidence="2" id="KW-1185">Reference proteome</keyword>
<protein>
    <recommendedName>
        <fullName evidence="3">F-box domain-containing protein</fullName>
    </recommendedName>
</protein>
<dbReference type="InterPro" id="IPR032675">
    <property type="entry name" value="LRR_dom_sf"/>
</dbReference>
<sequence length="400" mass="44605">MVIDFLHDDLLSLDNCSLVCKAWLSSSQLHLFHSISVPNYQRPFARLPPFLAAVPSSAYATRNLSMRHQGPLTIYELQAVLSSLPRLRVLELTRCTFPQYRADRIRPTPCIPHISVLTLSRCNHNEADMDSLLDLISLFSVIDYLKVQNENIKFMTKPRESGPGPGPSSTSLRTISAAVVPLSFISRLVLHSKAPAEIRRIELISCTTPHIGDGGAAQLRTLLDAMTPTLASFGIMPTLYYAFSQGDVLPCTVEARAISRCTQLRSLDILLPEFHGMQLLSELMQYFQRDFRSPSRALPPGVRTVRFVVSAAAIGAPPFLLPGYPAQTHEEEEGLIAPCWRSIERCFEVDFAGRTFDFVMEDDASPAHRENLAALRDDLERRLAEMVGRGQLRVFPELSG</sequence>
<proteinExistence type="predicted"/>
<evidence type="ECO:0008006" key="3">
    <source>
        <dbReference type="Google" id="ProtNLM"/>
    </source>
</evidence>
<dbReference type="AlphaFoldDB" id="A0A371CW47"/>
<evidence type="ECO:0000313" key="1">
    <source>
        <dbReference type="EMBL" id="RDX44503.1"/>
    </source>
</evidence>
<dbReference type="Proteomes" id="UP000256964">
    <property type="component" value="Unassembled WGS sequence"/>
</dbReference>
<accession>A0A371CW47</accession>
<dbReference type="OrthoDB" id="2751422at2759"/>
<dbReference type="Gene3D" id="3.80.10.10">
    <property type="entry name" value="Ribonuclease Inhibitor"/>
    <property type="match status" value="1"/>
</dbReference>
<evidence type="ECO:0000313" key="2">
    <source>
        <dbReference type="Proteomes" id="UP000256964"/>
    </source>
</evidence>
<organism evidence="1 2">
    <name type="scientific">Lentinus brumalis</name>
    <dbReference type="NCBI Taxonomy" id="2498619"/>
    <lineage>
        <taxon>Eukaryota</taxon>
        <taxon>Fungi</taxon>
        <taxon>Dikarya</taxon>
        <taxon>Basidiomycota</taxon>
        <taxon>Agaricomycotina</taxon>
        <taxon>Agaricomycetes</taxon>
        <taxon>Polyporales</taxon>
        <taxon>Polyporaceae</taxon>
        <taxon>Lentinus</taxon>
    </lineage>
</organism>
<reference evidence="1 2" key="1">
    <citation type="journal article" date="2018" name="Biotechnol. Biofuels">
        <title>Integrative visual omics of the white-rot fungus Polyporus brumalis exposes the biotechnological potential of its oxidative enzymes for delignifying raw plant biomass.</title>
        <authorList>
            <person name="Miyauchi S."/>
            <person name="Rancon A."/>
            <person name="Drula E."/>
            <person name="Hage H."/>
            <person name="Chaduli D."/>
            <person name="Favel A."/>
            <person name="Grisel S."/>
            <person name="Henrissat B."/>
            <person name="Herpoel-Gimbert I."/>
            <person name="Ruiz-Duenas F.J."/>
            <person name="Chevret D."/>
            <person name="Hainaut M."/>
            <person name="Lin J."/>
            <person name="Wang M."/>
            <person name="Pangilinan J."/>
            <person name="Lipzen A."/>
            <person name="Lesage-Meessen L."/>
            <person name="Navarro D."/>
            <person name="Riley R."/>
            <person name="Grigoriev I.V."/>
            <person name="Zhou S."/>
            <person name="Raouche S."/>
            <person name="Rosso M.N."/>
        </authorList>
    </citation>
    <scope>NUCLEOTIDE SEQUENCE [LARGE SCALE GENOMIC DNA]</scope>
    <source>
        <strain evidence="1 2">BRFM 1820</strain>
    </source>
</reference>
<dbReference type="EMBL" id="KZ857449">
    <property type="protein sequence ID" value="RDX44503.1"/>
    <property type="molecule type" value="Genomic_DNA"/>
</dbReference>
<name>A0A371CW47_9APHY</name>
<gene>
    <name evidence="1" type="ORF">OH76DRAFT_1095848</name>
</gene>